<evidence type="ECO:0000256" key="6">
    <source>
        <dbReference type="ARBA" id="ARBA00048045"/>
    </source>
</evidence>
<evidence type="ECO:0000256" key="1">
    <source>
        <dbReference type="ARBA" id="ARBA00010669"/>
    </source>
</evidence>
<dbReference type="InterPro" id="IPR028883">
    <property type="entry name" value="tRNA_aden_deaminase"/>
</dbReference>
<dbReference type="HAMAP" id="MF_00972">
    <property type="entry name" value="tRNA_aden_deaminase"/>
    <property type="match status" value="1"/>
</dbReference>
<dbReference type="GO" id="GO:0008270">
    <property type="term" value="F:zinc ion binding"/>
    <property type="evidence" value="ECO:0007669"/>
    <property type="project" value="UniProtKB-UniRule"/>
</dbReference>
<evidence type="ECO:0000256" key="3">
    <source>
        <dbReference type="ARBA" id="ARBA00022723"/>
    </source>
</evidence>
<proteinExistence type="inferred from homology"/>
<protein>
    <recommendedName>
        <fullName evidence="7">tRNA-specific adenosine deaminase</fullName>
        <ecNumber evidence="7">3.5.4.33</ecNumber>
    </recommendedName>
</protein>
<dbReference type="PANTHER" id="PTHR11079">
    <property type="entry name" value="CYTOSINE DEAMINASE FAMILY MEMBER"/>
    <property type="match status" value="1"/>
</dbReference>
<dbReference type="InterPro" id="IPR058535">
    <property type="entry name" value="MafB19-deam"/>
</dbReference>
<dbReference type="RefSeq" id="WP_213165349.1">
    <property type="nucleotide sequence ID" value="NZ_CP058559.1"/>
</dbReference>
<dbReference type="GO" id="GO:0002100">
    <property type="term" value="P:tRNA wobble adenosine to inosine editing"/>
    <property type="evidence" value="ECO:0007669"/>
    <property type="project" value="UniProtKB-UniRule"/>
</dbReference>
<dbReference type="Proteomes" id="UP000516160">
    <property type="component" value="Chromosome"/>
</dbReference>
<accession>A0A7G9W8H2</accession>
<keyword evidence="10" id="KW-1185">Reference proteome</keyword>
<comment type="catalytic activity">
    <reaction evidence="6 7">
        <text>adenosine(34) in tRNA + H2O + H(+) = inosine(34) in tRNA + NH4(+)</text>
        <dbReference type="Rhea" id="RHEA:43168"/>
        <dbReference type="Rhea" id="RHEA-COMP:10373"/>
        <dbReference type="Rhea" id="RHEA-COMP:10374"/>
        <dbReference type="ChEBI" id="CHEBI:15377"/>
        <dbReference type="ChEBI" id="CHEBI:15378"/>
        <dbReference type="ChEBI" id="CHEBI:28938"/>
        <dbReference type="ChEBI" id="CHEBI:74411"/>
        <dbReference type="ChEBI" id="CHEBI:82852"/>
        <dbReference type="EC" id="3.5.4.33"/>
    </reaction>
</comment>
<feature type="binding site" evidence="7">
    <location>
        <position position="80"/>
    </location>
    <ligand>
        <name>Zn(2+)</name>
        <dbReference type="ChEBI" id="CHEBI:29105"/>
        <note>catalytic</note>
    </ligand>
</feature>
<keyword evidence="3 7" id="KW-0479">Metal-binding</keyword>
<gene>
    <name evidence="7" type="primary">tadA</name>
    <name evidence="9" type="ORF">HYG86_09465</name>
</gene>
<dbReference type="InterPro" id="IPR016193">
    <property type="entry name" value="Cytidine_deaminase-like"/>
</dbReference>
<dbReference type="GO" id="GO:0052717">
    <property type="term" value="F:tRNA-specific adenosine-34 deaminase activity"/>
    <property type="evidence" value="ECO:0007669"/>
    <property type="project" value="UniProtKB-UniRule"/>
</dbReference>
<sequence length="146" mass="16280">MDKFMQVAIEQARKASELGEVPIGAVIERNNEIISVAHNLRETVKDPTAHAEIIAIRRAANKLQGWRLLDCNLYVTVEPCSMCCSAIIQARLSKVIFSIREPKTGAIVSRLDLPGILGVNLSFEEGLLGDQSRELMNEFFNKIRSK</sequence>
<feature type="binding site" evidence="7">
    <location>
        <position position="50"/>
    </location>
    <ligand>
        <name>Zn(2+)</name>
        <dbReference type="ChEBI" id="CHEBI:29105"/>
        <note>catalytic</note>
    </ligand>
</feature>
<dbReference type="AlphaFoldDB" id="A0A7G9W8H2"/>
<dbReference type="Pfam" id="PF14437">
    <property type="entry name" value="MafB19-deam"/>
    <property type="match status" value="1"/>
</dbReference>
<name>A0A7G9W8H2_ALKCA</name>
<dbReference type="Gene3D" id="3.40.140.10">
    <property type="entry name" value="Cytidine Deaminase, domain 2"/>
    <property type="match status" value="1"/>
</dbReference>
<keyword evidence="2 7" id="KW-0819">tRNA processing</keyword>
<feature type="binding site" evidence="7">
    <location>
        <position position="83"/>
    </location>
    <ligand>
        <name>Zn(2+)</name>
        <dbReference type="ChEBI" id="CHEBI:29105"/>
        <note>catalytic</note>
    </ligand>
</feature>
<dbReference type="EMBL" id="CP058559">
    <property type="protein sequence ID" value="QNO14984.1"/>
    <property type="molecule type" value="Genomic_DNA"/>
</dbReference>
<evidence type="ECO:0000256" key="5">
    <source>
        <dbReference type="ARBA" id="ARBA00022833"/>
    </source>
</evidence>
<comment type="similarity">
    <text evidence="1">Belongs to the cytidine and deoxycytidylate deaminase family. ADAT2 subfamily.</text>
</comment>
<feature type="active site" description="Proton donor" evidence="7">
    <location>
        <position position="52"/>
    </location>
</feature>
<dbReference type="InterPro" id="IPR016192">
    <property type="entry name" value="APOBEC/CMP_deaminase_Zn-bd"/>
</dbReference>
<dbReference type="SUPFAM" id="SSF53927">
    <property type="entry name" value="Cytidine deaminase-like"/>
    <property type="match status" value="1"/>
</dbReference>
<evidence type="ECO:0000256" key="4">
    <source>
        <dbReference type="ARBA" id="ARBA00022801"/>
    </source>
</evidence>
<feature type="domain" description="CMP/dCMP-type deaminase" evidence="8">
    <location>
        <begin position="1"/>
        <end position="120"/>
    </location>
</feature>
<comment type="subunit">
    <text evidence="7">Homodimer.</text>
</comment>
<evidence type="ECO:0000256" key="2">
    <source>
        <dbReference type="ARBA" id="ARBA00022694"/>
    </source>
</evidence>
<evidence type="ECO:0000259" key="8">
    <source>
        <dbReference type="PROSITE" id="PS51747"/>
    </source>
</evidence>
<organism evidence="9 10">
    <name type="scientific">Alkalicella caledoniensis</name>
    <dbReference type="NCBI Taxonomy" id="2731377"/>
    <lineage>
        <taxon>Bacteria</taxon>
        <taxon>Bacillati</taxon>
        <taxon>Bacillota</taxon>
        <taxon>Clostridia</taxon>
        <taxon>Eubacteriales</taxon>
        <taxon>Proteinivoracaceae</taxon>
        <taxon>Alkalicella</taxon>
    </lineage>
</organism>
<dbReference type="InterPro" id="IPR002125">
    <property type="entry name" value="CMP_dCMP_dom"/>
</dbReference>
<evidence type="ECO:0000313" key="9">
    <source>
        <dbReference type="EMBL" id="QNO14984.1"/>
    </source>
</evidence>
<dbReference type="PROSITE" id="PS00903">
    <property type="entry name" value="CYT_DCMP_DEAMINASES_1"/>
    <property type="match status" value="1"/>
</dbReference>
<keyword evidence="5 7" id="KW-0862">Zinc</keyword>
<dbReference type="PANTHER" id="PTHR11079:SF179">
    <property type="entry name" value="TRNA(ADENINE(34)) DEAMINASE, CHLOROPLASTIC"/>
    <property type="match status" value="1"/>
</dbReference>
<keyword evidence="4 7" id="KW-0378">Hydrolase</keyword>
<comment type="function">
    <text evidence="7">Catalyzes the deamination of adenosine to inosine at the wobble position 34 of tRNA(Arg2).</text>
</comment>
<dbReference type="KEGG" id="acae:HYG86_09465"/>
<dbReference type="CDD" id="cd01285">
    <property type="entry name" value="nucleoside_deaminase"/>
    <property type="match status" value="1"/>
</dbReference>
<dbReference type="EC" id="3.5.4.33" evidence="7"/>
<reference evidence="9 10" key="1">
    <citation type="submission" date="2020-07" db="EMBL/GenBank/DDBJ databases">
        <title>Alkalicella. sp. LB2 genome.</title>
        <authorList>
            <person name="Postec A."/>
            <person name="Quemeneur M."/>
        </authorList>
    </citation>
    <scope>NUCLEOTIDE SEQUENCE [LARGE SCALE GENOMIC DNA]</scope>
    <source>
        <strain evidence="9 10">LB2</strain>
    </source>
</reference>
<comment type="cofactor">
    <cofactor evidence="7">
        <name>Zn(2+)</name>
        <dbReference type="ChEBI" id="CHEBI:29105"/>
    </cofactor>
    <text evidence="7">Binds 1 zinc ion per subunit.</text>
</comment>
<evidence type="ECO:0000256" key="7">
    <source>
        <dbReference type="HAMAP-Rule" id="MF_00972"/>
    </source>
</evidence>
<evidence type="ECO:0000313" key="10">
    <source>
        <dbReference type="Proteomes" id="UP000516160"/>
    </source>
</evidence>
<dbReference type="PROSITE" id="PS51747">
    <property type="entry name" value="CYT_DCMP_DEAMINASES_2"/>
    <property type="match status" value="1"/>
</dbReference>